<dbReference type="InterPro" id="IPR003661">
    <property type="entry name" value="HisK_dim/P_dom"/>
</dbReference>
<dbReference type="SUPFAM" id="SSF47384">
    <property type="entry name" value="Homodimeric domain of signal transducing histidine kinase"/>
    <property type="match status" value="1"/>
</dbReference>
<protein>
    <recommendedName>
        <fullName evidence="2">histidine kinase</fullName>
        <ecNumber evidence="2">2.7.13.3</ecNumber>
    </recommendedName>
</protein>
<dbReference type="PRINTS" id="PR00344">
    <property type="entry name" value="BCTRLSENSOR"/>
</dbReference>
<dbReference type="EMBL" id="BPQQ01000060">
    <property type="protein sequence ID" value="GJE02778.1"/>
    <property type="molecule type" value="Genomic_DNA"/>
</dbReference>
<feature type="transmembrane region" description="Helical" evidence="4">
    <location>
        <begin position="39"/>
        <end position="57"/>
    </location>
</feature>
<dbReference type="SUPFAM" id="SSF55874">
    <property type="entry name" value="ATPase domain of HSP90 chaperone/DNA topoisomerase II/histidine kinase"/>
    <property type="match status" value="1"/>
</dbReference>
<dbReference type="InterPro" id="IPR048431">
    <property type="entry name" value="MASE8"/>
</dbReference>
<dbReference type="InterPro" id="IPR036097">
    <property type="entry name" value="HisK_dim/P_sf"/>
</dbReference>
<dbReference type="Proteomes" id="UP001055153">
    <property type="component" value="Unassembled WGS sequence"/>
</dbReference>
<feature type="transmembrane region" description="Helical" evidence="4">
    <location>
        <begin position="96"/>
        <end position="116"/>
    </location>
</feature>
<evidence type="ECO:0000256" key="4">
    <source>
        <dbReference type="SAM" id="Phobius"/>
    </source>
</evidence>
<dbReference type="PANTHER" id="PTHR43065:SF42">
    <property type="entry name" value="TWO-COMPONENT SENSOR PPRA"/>
    <property type="match status" value="1"/>
</dbReference>
<keyword evidence="4" id="KW-0472">Membrane</keyword>
<dbReference type="SMART" id="SM00387">
    <property type="entry name" value="HATPase_c"/>
    <property type="match status" value="1"/>
</dbReference>
<feature type="transmembrane region" description="Helical" evidence="4">
    <location>
        <begin position="123"/>
        <end position="139"/>
    </location>
</feature>
<name>A0ABQ4SM16_9HYPH</name>
<accession>A0ABQ4SM16</accession>
<reference evidence="6" key="1">
    <citation type="journal article" date="2021" name="Front. Microbiol.">
        <title>Comprehensive Comparative Genomics and Phenotyping of Methylobacterium Species.</title>
        <authorList>
            <person name="Alessa O."/>
            <person name="Ogura Y."/>
            <person name="Fujitani Y."/>
            <person name="Takami H."/>
            <person name="Hayashi T."/>
            <person name="Sahin N."/>
            <person name="Tani A."/>
        </authorList>
    </citation>
    <scope>NUCLEOTIDE SEQUENCE</scope>
    <source>
        <strain evidence="6">DSM 17168</strain>
    </source>
</reference>
<feature type="transmembrane region" description="Helical" evidence="4">
    <location>
        <begin position="69"/>
        <end position="90"/>
    </location>
</feature>
<feature type="domain" description="Histidine kinase" evidence="5">
    <location>
        <begin position="242"/>
        <end position="474"/>
    </location>
</feature>
<keyword evidence="7" id="KW-1185">Reference proteome</keyword>
<evidence type="ECO:0000259" key="5">
    <source>
        <dbReference type="PROSITE" id="PS50109"/>
    </source>
</evidence>
<evidence type="ECO:0000313" key="6">
    <source>
        <dbReference type="EMBL" id="GJE02778.1"/>
    </source>
</evidence>
<reference evidence="6" key="2">
    <citation type="submission" date="2021-08" db="EMBL/GenBank/DDBJ databases">
        <authorList>
            <person name="Tani A."/>
            <person name="Ola A."/>
            <person name="Ogura Y."/>
            <person name="Katsura K."/>
            <person name="Hayashi T."/>
        </authorList>
    </citation>
    <scope>NUCLEOTIDE SEQUENCE</scope>
    <source>
        <strain evidence="6">DSM 17168</strain>
    </source>
</reference>
<dbReference type="Pfam" id="PF20968">
    <property type="entry name" value="MASE8"/>
    <property type="match status" value="1"/>
</dbReference>
<dbReference type="Gene3D" id="3.30.565.10">
    <property type="entry name" value="Histidine kinase-like ATPase, C-terminal domain"/>
    <property type="match status" value="1"/>
</dbReference>
<organism evidence="6 7">
    <name type="scientific">Methylobacterium isbiliense</name>
    <dbReference type="NCBI Taxonomy" id="315478"/>
    <lineage>
        <taxon>Bacteria</taxon>
        <taxon>Pseudomonadati</taxon>
        <taxon>Pseudomonadota</taxon>
        <taxon>Alphaproteobacteria</taxon>
        <taxon>Hyphomicrobiales</taxon>
        <taxon>Methylobacteriaceae</taxon>
        <taxon>Methylobacterium</taxon>
    </lineage>
</organism>
<evidence type="ECO:0000313" key="7">
    <source>
        <dbReference type="Proteomes" id="UP001055153"/>
    </source>
</evidence>
<dbReference type="EC" id="2.7.13.3" evidence="2"/>
<dbReference type="Pfam" id="PF02518">
    <property type="entry name" value="HATPase_c"/>
    <property type="match status" value="1"/>
</dbReference>
<sequence>MPSAVRKLLYRLGLSFEDPADERAFVARFTLDDLGRTQAAMLLGAFVYCAFAVWDWILDPAQWRATLALRLAVAVAVLLPATAALSWPGARRRAEAIYLVYCVVPGCVLSLIYLLLKPGFDHAAAGMIIVILFVSTLLPLRLPSLAAFCGLTWACFALCESFAVHERAGMRFVNNFEIGMAYALSLYAVGAREVRARRQFRTEAALRREKERSEAAFADLRRAQAHLVQAEKLASLGQLVAGVAHEINTPIGLALTTSTAAEGDLKQLLRAVETGQVRRSELTNGLARLSEGMRLLFANLTRAADLVHSFKQVAVDQANEERRRFEVRSWLLEVMSTLGPLLRRKGHEVRVACESGIMLDTYPGALAQVISNLALNAVIHGYPDGRSGVLDLTVSRAGEDRLCIVFADDGIGVAPENLPKVFDPFFTTRRDKGSTGLGLHIVFNLVAASLQGQIALSSDVGAGARFVITLPLSLSRAPADGAAANLAVSARAPAESEASP</sequence>
<keyword evidence="3" id="KW-0597">Phosphoprotein</keyword>
<keyword evidence="4" id="KW-1133">Transmembrane helix</keyword>
<dbReference type="CDD" id="cd00082">
    <property type="entry name" value="HisKA"/>
    <property type="match status" value="1"/>
</dbReference>
<evidence type="ECO:0000256" key="3">
    <source>
        <dbReference type="ARBA" id="ARBA00022553"/>
    </source>
</evidence>
<dbReference type="GO" id="GO:0016301">
    <property type="term" value="F:kinase activity"/>
    <property type="evidence" value="ECO:0007669"/>
    <property type="project" value="UniProtKB-KW"/>
</dbReference>
<gene>
    <name evidence="6" type="primary">rcsC_32</name>
    <name evidence="6" type="ORF">GMJLKIPL_4727</name>
</gene>
<dbReference type="PROSITE" id="PS50109">
    <property type="entry name" value="HIS_KIN"/>
    <property type="match status" value="1"/>
</dbReference>
<evidence type="ECO:0000256" key="2">
    <source>
        <dbReference type="ARBA" id="ARBA00012438"/>
    </source>
</evidence>
<keyword evidence="6" id="KW-0418">Kinase</keyword>
<dbReference type="Gene3D" id="1.10.287.130">
    <property type="match status" value="1"/>
</dbReference>
<comment type="caution">
    <text evidence="6">The sequence shown here is derived from an EMBL/GenBank/DDBJ whole genome shotgun (WGS) entry which is preliminary data.</text>
</comment>
<comment type="catalytic activity">
    <reaction evidence="1">
        <text>ATP + protein L-histidine = ADP + protein N-phospho-L-histidine.</text>
        <dbReference type="EC" id="2.7.13.3"/>
    </reaction>
</comment>
<dbReference type="InterPro" id="IPR004358">
    <property type="entry name" value="Sig_transdc_His_kin-like_C"/>
</dbReference>
<dbReference type="InterPro" id="IPR005467">
    <property type="entry name" value="His_kinase_dom"/>
</dbReference>
<dbReference type="PANTHER" id="PTHR43065">
    <property type="entry name" value="SENSOR HISTIDINE KINASE"/>
    <property type="match status" value="1"/>
</dbReference>
<dbReference type="InterPro" id="IPR036890">
    <property type="entry name" value="HATPase_C_sf"/>
</dbReference>
<dbReference type="InterPro" id="IPR003594">
    <property type="entry name" value="HATPase_dom"/>
</dbReference>
<keyword evidence="6" id="KW-0808">Transferase</keyword>
<proteinExistence type="predicted"/>
<keyword evidence="4" id="KW-0812">Transmembrane</keyword>
<evidence type="ECO:0000256" key="1">
    <source>
        <dbReference type="ARBA" id="ARBA00000085"/>
    </source>
</evidence>